<evidence type="ECO:0008006" key="5">
    <source>
        <dbReference type="Google" id="ProtNLM"/>
    </source>
</evidence>
<dbReference type="SUPFAM" id="SSF48264">
    <property type="entry name" value="Cytochrome P450"/>
    <property type="match status" value="1"/>
</dbReference>
<evidence type="ECO:0000256" key="1">
    <source>
        <dbReference type="ARBA" id="ARBA00022723"/>
    </source>
</evidence>
<dbReference type="Pfam" id="PF00067">
    <property type="entry name" value="p450"/>
    <property type="match status" value="1"/>
</dbReference>
<accession>A0ABS8TLK7</accession>
<gene>
    <name evidence="3" type="ORF">HAX54_012353</name>
</gene>
<keyword evidence="1" id="KW-0479">Metal-binding</keyword>
<keyword evidence="2" id="KW-0408">Iron</keyword>
<comment type="caution">
    <text evidence="3">The sequence shown here is derived from an EMBL/GenBank/DDBJ whole genome shotgun (WGS) entry which is preliminary data.</text>
</comment>
<evidence type="ECO:0000313" key="4">
    <source>
        <dbReference type="Proteomes" id="UP000823775"/>
    </source>
</evidence>
<proteinExistence type="predicted"/>
<dbReference type="PANTHER" id="PTHR24286">
    <property type="entry name" value="CYTOCHROME P450 26"/>
    <property type="match status" value="1"/>
</dbReference>
<organism evidence="3 4">
    <name type="scientific">Datura stramonium</name>
    <name type="common">Jimsonweed</name>
    <name type="synonym">Common thornapple</name>
    <dbReference type="NCBI Taxonomy" id="4076"/>
    <lineage>
        <taxon>Eukaryota</taxon>
        <taxon>Viridiplantae</taxon>
        <taxon>Streptophyta</taxon>
        <taxon>Embryophyta</taxon>
        <taxon>Tracheophyta</taxon>
        <taxon>Spermatophyta</taxon>
        <taxon>Magnoliopsida</taxon>
        <taxon>eudicotyledons</taxon>
        <taxon>Gunneridae</taxon>
        <taxon>Pentapetalae</taxon>
        <taxon>asterids</taxon>
        <taxon>lamiids</taxon>
        <taxon>Solanales</taxon>
        <taxon>Solanaceae</taxon>
        <taxon>Solanoideae</taxon>
        <taxon>Datureae</taxon>
        <taxon>Datura</taxon>
    </lineage>
</organism>
<evidence type="ECO:0000313" key="3">
    <source>
        <dbReference type="EMBL" id="MCD7471723.1"/>
    </source>
</evidence>
<dbReference type="PANTHER" id="PTHR24286:SF302">
    <property type="entry name" value="ALLENE OXIDE SYNTHASE 2"/>
    <property type="match status" value="1"/>
</dbReference>
<evidence type="ECO:0000256" key="2">
    <source>
        <dbReference type="ARBA" id="ARBA00023004"/>
    </source>
</evidence>
<name>A0ABS8TLK7_DATST</name>
<dbReference type="CDD" id="cd11071">
    <property type="entry name" value="CYP74"/>
    <property type="match status" value="1"/>
</dbReference>
<dbReference type="InterPro" id="IPR036396">
    <property type="entry name" value="Cyt_P450_sf"/>
</dbReference>
<dbReference type="Gene3D" id="1.10.630.10">
    <property type="entry name" value="Cytochrome P450"/>
    <property type="match status" value="1"/>
</dbReference>
<reference evidence="3 4" key="1">
    <citation type="journal article" date="2021" name="BMC Genomics">
        <title>Datura genome reveals duplications of psychoactive alkaloid biosynthetic genes and high mutation rate following tissue culture.</title>
        <authorList>
            <person name="Rajewski A."/>
            <person name="Carter-House D."/>
            <person name="Stajich J."/>
            <person name="Litt A."/>
        </authorList>
    </citation>
    <scope>NUCLEOTIDE SEQUENCE [LARGE SCALE GENOMIC DNA]</scope>
    <source>
        <strain evidence="3">AR-01</strain>
    </source>
</reference>
<protein>
    <recommendedName>
        <fullName evidence="5">Cytochrome P450</fullName>
    </recommendedName>
</protein>
<keyword evidence="4" id="KW-1185">Reference proteome</keyword>
<dbReference type="EMBL" id="JACEIK010001717">
    <property type="protein sequence ID" value="MCD7471723.1"/>
    <property type="molecule type" value="Genomic_DNA"/>
</dbReference>
<dbReference type="Proteomes" id="UP000823775">
    <property type="component" value="Unassembled WGS sequence"/>
</dbReference>
<sequence length="405" mass="46000">MSSVSSKSSENECSNSNLPVREIPGDYGSPFFGAIKDRLDYYYNLGSDEFFRTKSQKYNSTVFRTNMPPGPFIAKDPKVIVLLDAISFPLLFDNSKVEKKNVLDGTFMPSTNFFGGYRPCAFLDPSEPKHATLKGFYLSLISKFHNQFIPLFITSVSALFQNLESEMSKNGKANFNNITDAMSFDFVFRLLCDKTSPHDTNLGSNGPKYFDLWMLPQLAPLVTLGLKFVPNFLEDLILHTFQLPFFLVRWNYKKLYDAFSEHAGRFNAYGGMKIMFPSLIKWVASGGKRLHARLANEIRMTIKEEGGSITLSAINKMCLTKSTVYEALRIEPPVSFQYGKAKEVIMVQSHDSSFLIKKGEMIFGYQTFATKDPKVFEKSEEFVAERFMGSEGEKLLRLMFSPLYS</sequence>
<dbReference type="InterPro" id="IPR001128">
    <property type="entry name" value="Cyt_P450"/>
</dbReference>